<dbReference type="GO" id="GO:0000776">
    <property type="term" value="C:kinetochore"/>
    <property type="evidence" value="ECO:0007669"/>
    <property type="project" value="TreeGrafter"/>
</dbReference>
<dbReference type="OrthoDB" id="1806at2759"/>
<dbReference type="Proteomes" id="UP000253551">
    <property type="component" value="Unassembled WGS sequence"/>
</dbReference>
<sequence length="192" mass="22091">MPTFISPFLIPHSILYQRGVYYSDNFEVAEKYGMTTMVTTNQELIDYIKKIIQQLEIWLKSNSICKWVIVIRLLDTGEVVERWHFDIVVNDIKTTTDNTIERAEEIQKAAVRQIQGILRQITASVSYLPDFKEECTFNVLVYGNKGIEIPKGWGDSHAHLIEGGGQHLRLKSLSTSIHQVEPFVAYKMDETL</sequence>
<organism evidence="8 9">
    <name type="scientific">Rhizopus stolonifer</name>
    <name type="common">Rhizopus nigricans</name>
    <dbReference type="NCBI Taxonomy" id="4846"/>
    <lineage>
        <taxon>Eukaryota</taxon>
        <taxon>Fungi</taxon>
        <taxon>Fungi incertae sedis</taxon>
        <taxon>Mucoromycota</taxon>
        <taxon>Mucoromycotina</taxon>
        <taxon>Mucoromycetes</taxon>
        <taxon>Mucorales</taxon>
        <taxon>Mucorineae</taxon>
        <taxon>Rhizopodaceae</taxon>
        <taxon>Rhizopus</taxon>
    </lineage>
</organism>
<reference evidence="8 9" key="1">
    <citation type="journal article" date="2018" name="G3 (Bethesda)">
        <title>Phylogenetic and Phylogenomic Definition of Rhizopus Species.</title>
        <authorList>
            <person name="Gryganskyi A.P."/>
            <person name="Golan J."/>
            <person name="Dolatabadi S."/>
            <person name="Mondo S."/>
            <person name="Robb S."/>
            <person name="Idnurm A."/>
            <person name="Muszewska A."/>
            <person name="Steczkiewicz K."/>
            <person name="Masonjones S."/>
            <person name="Liao H.L."/>
            <person name="Gajdeczka M.T."/>
            <person name="Anike F."/>
            <person name="Vuek A."/>
            <person name="Anishchenko I.M."/>
            <person name="Voigt K."/>
            <person name="de Hoog G.S."/>
            <person name="Smith M.E."/>
            <person name="Heitman J."/>
            <person name="Vilgalys R."/>
            <person name="Stajich J.E."/>
        </authorList>
    </citation>
    <scope>NUCLEOTIDE SEQUENCE [LARGE SCALE GENOMIC DNA]</scope>
    <source>
        <strain evidence="8 9">LSU 92-RS-03</strain>
    </source>
</reference>
<evidence type="ECO:0000259" key="7">
    <source>
        <dbReference type="PROSITE" id="PS50815"/>
    </source>
</evidence>
<dbReference type="AlphaFoldDB" id="A0A367KF67"/>
<dbReference type="EMBL" id="PJQM01001802">
    <property type="protein sequence ID" value="RCI00781.1"/>
    <property type="molecule type" value="Genomic_DNA"/>
</dbReference>
<dbReference type="Pfam" id="PF02301">
    <property type="entry name" value="HORMA"/>
    <property type="match status" value="1"/>
</dbReference>
<proteinExistence type="inferred from homology"/>
<dbReference type="GO" id="GO:0007094">
    <property type="term" value="P:mitotic spindle assembly checkpoint signaling"/>
    <property type="evidence" value="ECO:0007669"/>
    <property type="project" value="TreeGrafter"/>
</dbReference>
<keyword evidence="4" id="KW-0498">Mitosis</keyword>
<keyword evidence="3" id="KW-0132">Cell division</keyword>
<evidence type="ECO:0000256" key="5">
    <source>
        <dbReference type="ARBA" id="ARBA00023242"/>
    </source>
</evidence>
<protein>
    <submittedName>
        <fullName evidence="8">MAD2 mitotic arrest deficient-like 1</fullName>
    </submittedName>
</protein>
<dbReference type="PANTHER" id="PTHR11842">
    <property type="entry name" value="MITOTIC SPINDLE ASSEMBLY CHECKPOINT PROTEIN MAD2"/>
    <property type="match status" value="1"/>
</dbReference>
<dbReference type="PANTHER" id="PTHR11842:SF11">
    <property type="entry name" value="MITOTIC SPINDLE ASSEMBLY CHECKPOINT PROTEIN MAD2A"/>
    <property type="match status" value="1"/>
</dbReference>
<comment type="similarity">
    <text evidence="2">Belongs to the MAD2 family.</text>
</comment>
<dbReference type="InterPro" id="IPR036570">
    <property type="entry name" value="HORMA_dom_sf"/>
</dbReference>
<name>A0A367KF67_RHIST</name>
<evidence type="ECO:0000256" key="6">
    <source>
        <dbReference type="ARBA" id="ARBA00023306"/>
    </source>
</evidence>
<comment type="caution">
    <text evidence="8">The sequence shown here is derived from an EMBL/GenBank/DDBJ whole genome shotgun (WGS) entry which is preliminary data.</text>
</comment>
<keyword evidence="6" id="KW-0131">Cell cycle</keyword>
<dbReference type="InterPro" id="IPR003511">
    <property type="entry name" value="HORMA_dom"/>
</dbReference>
<gene>
    <name evidence="8" type="primary">MAD2L1_2</name>
    <name evidence="8" type="ORF">CU098_011827</name>
</gene>
<evidence type="ECO:0000313" key="9">
    <source>
        <dbReference type="Proteomes" id="UP000253551"/>
    </source>
</evidence>
<evidence type="ECO:0000256" key="3">
    <source>
        <dbReference type="ARBA" id="ARBA00022618"/>
    </source>
</evidence>
<dbReference type="SUPFAM" id="SSF56019">
    <property type="entry name" value="The spindle assembly checkpoint protein mad2"/>
    <property type="match status" value="1"/>
</dbReference>
<dbReference type="GO" id="GO:0005654">
    <property type="term" value="C:nucleoplasm"/>
    <property type="evidence" value="ECO:0007669"/>
    <property type="project" value="TreeGrafter"/>
</dbReference>
<dbReference type="Gene3D" id="3.30.900.10">
    <property type="entry name" value="HORMA domain"/>
    <property type="match status" value="1"/>
</dbReference>
<evidence type="ECO:0000256" key="2">
    <source>
        <dbReference type="ARBA" id="ARBA00010348"/>
    </source>
</evidence>
<dbReference type="GO" id="GO:0051301">
    <property type="term" value="P:cell division"/>
    <property type="evidence" value="ECO:0007669"/>
    <property type="project" value="UniProtKB-KW"/>
</dbReference>
<dbReference type="PROSITE" id="PS50815">
    <property type="entry name" value="HORMA"/>
    <property type="match status" value="1"/>
</dbReference>
<keyword evidence="5" id="KW-0539">Nucleus</keyword>
<dbReference type="GO" id="GO:0005737">
    <property type="term" value="C:cytoplasm"/>
    <property type="evidence" value="ECO:0007669"/>
    <property type="project" value="TreeGrafter"/>
</dbReference>
<feature type="domain" description="HORMA" evidence="7">
    <location>
        <begin position="1"/>
        <end position="184"/>
    </location>
</feature>
<keyword evidence="9" id="KW-1185">Reference proteome</keyword>
<dbReference type="STRING" id="4846.A0A367KF67"/>
<comment type="subcellular location">
    <subcellularLocation>
        <location evidence="1">Nucleus</location>
    </subcellularLocation>
</comment>
<evidence type="ECO:0000256" key="4">
    <source>
        <dbReference type="ARBA" id="ARBA00022776"/>
    </source>
</evidence>
<dbReference type="InterPro" id="IPR045091">
    <property type="entry name" value="Mad2-like"/>
</dbReference>
<evidence type="ECO:0000313" key="8">
    <source>
        <dbReference type="EMBL" id="RCI00781.1"/>
    </source>
</evidence>
<accession>A0A367KF67</accession>
<evidence type="ECO:0000256" key="1">
    <source>
        <dbReference type="ARBA" id="ARBA00004123"/>
    </source>
</evidence>